<gene>
    <name evidence="1" type="ORF">ABG768_028095</name>
</gene>
<organism evidence="1 2">
    <name type="scientific">Culter alburnus</name>
    <name type="common">Topmouth culter</name>
    <dbReference type="NCBI Taxonomy" id="194366"/>
    <lineage>
        <taxon>Eukaryota</taxon>
        <taxon>Metazoa</taxon>
        <taxon>Chordata</taxon>
        <taxon>Craniata</taxon>
        <taxon>Vertebrata</taxon>
        <taxon>Euteleostomi</taxon>
        <taxon>Actinopterygii</taxon>
        <taxon>Neopterygii</taxon>
        <taxon>Teleostei</taxon>
        <taxon>Ostariophysi</taxon>
        <taxon>Cypriniformes</taxon>
        <taxon>Xenocyprididae</taxon>
        <taxon>Xenocypridinae</taxon>
        <taxon>Culter</taxon>
    </lineage>
</organism>
<sequence length="172" mass="19074">MDTLDILGQILSEESPDEILDHYTEDSDPTQLVRRSSRIAARNPFSINEWPKERILATLYSLNIQVPPNLNHDQLLTFLQETTGFSQRCCQSKEPSPTWNRIQALESQHLASAPRVMFDGQTSSSTSNCALIPDLALPRRSLGSALLAVSFGVPFFPPAAAISPQLRVQILS</sequence>
<proteinExistence type="predicted"/>
<comment type="caution">
    <text evidence="1">The sequence shown here is derived from an EMBL/GenBank/DDBJ whole genome shotgun (WGS) entry which is preliminary data.</text>
</comment>
<dbReference type="Proteomes" id="UP001479290">
    <property type="component" value="Unassembled WGS sequence"/>
</dbReference>
<accession>A0AAW2A8M4</accession>
<keyword evidence="2" id="KW-1185">Reference proteome</keyword>
<dbReference type="EMBL" id="JAWDJR010000009">
    <property type="protein sequence ID" value="KAK9969954.1"/>
    <property type="molecule type" value="Genomic_DNA"/>
</dbReference>
<evidence type="ECO:0000313" key="1">
    <source>
        <dbReference type="EMBL" id="KAK9969954.1"/>
    </source>
</evidence>
<evidence type="ECO:0000313" key="2">
    <source>
        <dbReference type="Proteomes" id="UP001479290"/>
    </source>
</evidence>
<reference evidence="1 2" key="1">
    <citation type="submission" date="2024-05" db="EMBL/GenBank/DDBJ databases">
        <title>A high-quality chromosomal-level genome assembly of Topmouth culter (Culter alburnus).</title>
        <authorList>
            <person name="Zhao H."/>
        </authorList>
    </citation>
    <scope>NUCLEOTIDE SEQUENCE [LARGE SCALE GENOMIC DNA]</scope>
    <source>
        <strain evidence="1">CATC2023</strain>
        <tissue evidence="1">Muscle</tissue>
    </source>
</reference>
<dbReference type="AlphaFoldDB" id="A0AAW2A8M4"/>
<protein>
    <submittedName>
        <fullName evidence="1">Uncharacterized protein</fullName>
    </submittedName>
</protein>
<name>A0AAW2A8M4_CULAL</name>
<feature type="non-terminal residue" evidence="1">
    <location>
        <position position="172"/>
    </location>
</feature>